<dbReference type="GO" id="GO:0000045">
    <property type="term" value="P:autophagosome assembly"/>
    <property type="evidence" value="ECO:0007669"/>
    <property type="project" value="TreeGrafter"/>
</dbReference>
<keyword evidence="8" id="KW-0723">Serine/threonine-protein kinase</keyword>
<dbReference type="PROSITE" id="PS50011">
    <property type="entry name" value="PROTEIN_KINASE_DOM"/>
    <property type="match status" value="1"/>
</dbReference>
<keyword evidence="5 6" id="KW-0067">ATP-binding</keyword>
<organism evidence="8 9">
    <name type="scientific">Gigaspora margarita</name>
    <dbReference type="NCBI Taxonomy" id="4874"/>
    <lineage>
        <taxon>Eukaryota</taxon>
        <taxon>Fungi</taxon>
        <taxon>Fungi incertae sedis</taxon>
        <taxon>Mucoromycota</taxon>
        <taxon>Glomeromycotina</taxon>
        <taxon>Glomeromycetes</taxon>
        <taxon>Diversisporales</taxon>
        <taxon>Gigasporaceae</taxon>
        <taxon>Gigaspora</taxon>
    </lineage>
</organism>
<sequence length="225" mass="26758">MGYADGMYYVEKKEEYFHWIPYDKFENTEEIGKGAFSTVFKTKYLNQYGSYEEVAIKIVKDSNKNKEPFLKELKACHSLEQYLGISRDENTKDYILVLCYAKYGSLSKNLTNIFKFEWEIKLRVLHDILSNLYRIHSKGYLHRDLHPGNILLKEKYDAYITDLGLSKPFDEKEQEEHIHGVLPYISRRNSFKKSHTQKHQIFIRLELSWSRLQLDKGLLMIINLI</sequence>
<comment type="caution">
    <text evidence="8">The sequence shown here is derived from an EMBL/GenBank/DDBJ whole genome shotgun (WGS) entry which is preliminary data.</text>
</comment>
<dbReference type="OrthoDB" id="6718656at2759"/>
<evidence type="ECO:0000256" key="6">
    <source>
        <dbReference type="PROSITE-ProRule" id="PRU10141"/>
    </source>
</evidence>
<dbReference type="EC" id="2.7.11.1" evidence="1"/>
<dbReference type="InterPro" id="IPR011009">
    <property type="entry name" value="Kinase-like_dom_sf"/>
</dbReference>
<evidence type="ECO:0000256" key="5">
    <source>
        <dbReference type="ARBA" id="ARBA00022840"/>
    </source>
</evidence>
<dbReference type="EMBL" id="WTPW01000946">
    <property type="protein sequence ID" value="KAF0468066.1"/>
    <property type="molecule type" value="Genomic_DNA"/>
</dbReference>
<dbReference type="InterPro" id="IPR000719">
    <property type="entry name" value="Prot_kinase_dom"/>
</dbReference>
<dbReference type="Proteomes" id="UP000439903">
    <property type="component" value="Unassembled WGS sequence"/>
</dbReference>
<dbReference type="SUPFAM" id="SSF56112">
    <property type="entry name" value="Protein kinase-like (PK-like)"/>
    <property type="match status" value="1"/>
</dbReference>
<dbReference type="GO" id="GO:0004674">
    <property type="term" value="F:protein serine/threonine kinase activity"/>
    <property type="evidence" value="ECO:0007669"/>
    <property type="project" value="UniProtKB-KW"/>
</dbReference>
<feature type="domain" description="Protein kinase" evidence="7">
    <location>
        <begin position="25"/>
        <end position="225"/>
    </location>
</feature>
<dbReference type="AlphaFoldDB" id="A0A8H3XL47"/>
<protein>
    <recommendedName>
        <fullName evidence="1">non-specific serine/threonine protein kinase</fullName>
        <ecNumber evidence="1">2.7.11.1</ecNumber>
    </recommendedName>
</protein>
<dbReference type="InterPro" id="IPR045269">
    <property type="entry name" value="Atg1-like"/>
</dbReference>
<evidence type="ECO:0000256" key="1">
    <source>
        <dbReference type="ARBA" id="ARBA00012513"/>
    </source>
</evidence>
<feature type="binding site" evidence="6">
    <location>
        <position position="57"/>
    </location>
    <ligand>
        <name>ATP</name>
        <dbReference type="ChEBI" id="CHEBI:30616"/>
    </ligand>
</feature>
<dbReference type="PROSITE" id="PS00107">
    <property type="entry name" value="PROTEIN_KINASE_ATP"/>
    <property type="match status" value="1"/>
</dbReference>
<dbReference type="CDD" id="cd00180">
    <property type="entry name" value="PKc"/>
    <property type="match status" value="1"/>
</dbReference>
<dbReference type="GO" id="GO:0005524">
    <property type="term" value="F:ATP binding"/>
    <property type="evidence" value="ECO:0007669"/>
    <property type="project" value="UniProtKB-UniRule"/>
</dbReference>
<accession>A0A8H3XL47</accession>
<name>A0A8H3XL47_GIGMA</name>
<dbReference type="InterPro" id="IPR017441">
    <property type="entry name" value="Protein_kinase_ATP_BS"/>
</dbReference>
<keyword evidence="3 6" id="KW-0547">Nucleotide-binding</keyword>
<keyword evidence="2" id="KW-0808">Transferase</keyword>
<keyword evidence="4 8" id="KW-0418">Kinase</keyword>
<evidence type="ECO:0000256" key="2">
    <source>
        <dbReference type="ARBA" id="ARBA00022679"/>
    </source>
</evidence>
<evidence type="ECO:0000313" key="8">
    <source>
        <dbReference type="EMBL" id="KAF0468066.1"/>
    </source>
</evidence>
<evidence type="ECO:0000256" key="3">
    <source>
        <dbReference type="ARBA" id="ARBA00022741"/>
    </source>
</evidence>
<dbReference type="GO" id="GO:0005776">
    <property type="term" value="C:autophagosome"/>
    <property type="evidence" value="ECO:0007669"/>
    <property type="project" value="TreeGrafter"/>
</dbReference>
<dbReference type="Pfam" id="PF00069">
    <property type="entry name" value="Pkinase"/>
    <property type="match status" value="1"/>
</dbReference>
<dbReference type="PANTHER" id="PTHR24348">
    <property type="entry name" value="SERINE/THREONINE-PROTEIN KINASE UNC-51-RELATED"/>
    <property type="match status" value="1"/>
</dbReference>
<dbReference type="GO" id="GO:0005829">
    <property type="term" value="C:cytosol"/>
    <property type="evidence" value="ECO:0007669"/>
    <property type="project" value="TreeGrafter"/>
</dbReference>
<dbReference type="PANTHER" id="PTHR24348:SF22">
    <property type="entry name" value="NON-SPECIFIC SERINE_THREONINE PROTEIN KINASE"/>
    <property type="match status" value="1"/>
</dbReference>
<evidence type="ECO:0000259" key="7">
    <source>
        <dbReference type="PROSITE" id="PS50011"/>
    </source>
</evidence>
<dbReference type="GO" id="GO:0000407">
    <property type="term" value="C:phagophore assembly site"/>
    <property type="evidence" value="ECO:0007669"/>
    <property type="project" value="TreeGrafter"/>
</dbReference>
<evidence type="ECO:0000313" key="9">
    <source>
        <dbReference type="Proteomes" id="UP000439903"/>
    </source>
</evidence>
<reference evidence="8 9" key="1">
    <citation type="journal article" date="2019" name="Environ. Microbiol.">
        <title>At the nexus of three kingdoms: the genome of the mycorrhizal fungus Gigaspora margarita provides insights into plant, endobacterial and fungal interactions.</title>
        <authorList>
            <person name="Venice F."/>
            <person name="Ghignone S."/>
            <person name="Salvioli di Fossalunga A."/>
            <person name="Amselem J."/>
            <person name="Novero M."/>
            <person name="Xianan X."/>
            <person name="Sedzielewska Toro K."/>
            <person name="Morin E."/>
            <person name="Lipzen A."/>
            <person name="Grigoriev I.V."/>
            <person name="Henrissat B."/>
            <person name="Martin F.M."/>
            <person name="Bonfante P."/>
        </authorList>
    </citation>
    <scope>NUCLEOTIDE SEQUENCE [LARGE SCALE GENOMIC DNA]</scope>
    <source>
        <strain evidence="8 9">BEG34</strain>
    </source>
</reference>
<keyword evidence="9" id="KW-1185">Reference proteome</keyword>
<proteinExistence type="predicted"/>
<gene>
    <name evidence="8" type="ORF">F8M41_025876</name>
</gene>
<evidence type="ECO:0000256" key="4">
    <source>
        <dbReference type="ARBA" id="ARBA00022777"/>
    </source>
</evidence>
<dbReference type="GO" id="GO:0016020">
    <property type="term" value="C:membrane"/>
    <property type="evidence" value="ECO:0007669"/>
    <property type="project" value="TreeGrafter"/>
</dbReference>
<dbReference type="Gene3D" id="1.10.510.10">
    <property type="entry name" value="Transferase(Phosphotransferase) domain 1"/>
    <property type="match status" value="1"/>
</dbReference>
<dbReference type="GO" id="GO:0010506">
    <property type="term" value="P:regulation of autophagy"/>
    <property type="evidence" value="ECO:0007669"/>
    <property type="project" value="InterPro"/>
</dbReference>